<name>A0A1M7ZUF4_9FLAO</name>
<dbReference type="Proteomes" id="UP000184611">
    <property type="component" value="Unassembled WGS sequence"/>
</dbReference>
<dbReference type="GO" id="GO:0005737">
    <property type="term" value="C:cytoplasm"/>
    <property type="evidence" value="ECO:0007669"/>
    <property type="project" value="TreeGrafter"/>
</dbReference>
<proteinExistence type="predicted"/>
<dbReference type="PANTHER" id="PTHR42850:SF4">
    <property type="entry name" value="ZINC-DEPENDENT ENDOPOLYPHOSPHATASE"/>
    <property type="match status" value="1"/>
</dbReference>
<dbReference type="GO" id="GO:0008803">
    <property type="term" value="F:bis(5'-nucleosyl)-tetraphosphatase (symmetrical) activity"/>
    <property type="evidence" value="ECO:0007669"/>
    <property type="project" value="TreeGrafter"/>
</dbReference>
<organism evidence="2 3">
    <name type="scientific">Flavobacterium cucumis</name>
    <dbReference type="NCBI Taxonomy" id="416016"/>
    <lineage>
        <taxon>Bacteria</taxon>
        <taxon>Pseudomonadati</taxon>
        <taxon>Bacteroidota</taxon>
        <taxon>Flavobacteriia</taxon>
        <taxon>Flavobacteriales</taxon>
        <taxon>Flavobacteriaceae</taxon>
        <taxon>Flavobacterium</taxon>
    </lineage>
</organism>
<dbReference type="EMBL" id="FRYK01000001">
    <property type="protein sequence ID" value="SHO72529.1"/>
    <property type="molecule type" value="Genomic_DNA"/>
</dbReference>
<protein>
    <submittedName>
        <fullName evidence="2">Serine/threonine protein phosphatase 1</fullName>
    </submittedName>
</protein>
<reference evidence="3" key="1">
    <citation type="submission" date="2016-12" db="EMBL/GenBank/DDBJ databases">
        <authorList>
            <person name="Varghese N."/>
            <person name="Submissions S."/>
        </authorList>
    </citation>
    <scope>NUCLEOTIDE SEQUENCE [LARGE SCALE GENOMIC DNA]</scope>
    <source>
        <strain evidence="3">DSM 18830</strain>
    </source>
</reference>
<dbReference type="InterPro" id="IPR029052">
    <property type="entry name" value="Metallo-depent_PP-like"/>
</dbReference>
<evidence type="ECO:0000259" key="1">
    <source>
        <dbReference type="Pfam" id="PF00149"/>
    </source>
</evidence>
<evidence type="ECO:0000313" key="2">
    <source>
        <dbReference type="EMBL" id="SHO72529.1"/>
    </source>
</evidence>
<dbReference type="OrthoDB" id="9808081at2"/>
<evidence type="ECO:0000313" key="3">
    <source>
        <dbReference type="Proteomes" id="UP000184611"/>
    </source>
</evidence>
<keyword evidence="3" id="KW-1185">Reference proteome</keyword>
<dbReference type="STRING" id="416016.SAMN05443547_0863"/>
<dbReference type="GO" id="GO:0110154">
    <property type="term" value="P:RNA decapping"/>
    <property type="evidence" value="ECO:0007669"/>
    <property type="project" value="TreeGrafter"/>
</dbReference>
<dbReference type="AlphaFoldDB" id="A0A1M7ZUF4"/>
<dbReference type="SUPFAM" id="SSF56300">
    <property type="entry name" value="Metallo-dependent phosphatases"/>
    <property type="match status" value="1"/>
</dbReference>
<dbReference type="Pfam" id="PF00149">
    <property type="entry name" value="Metallophos"/>
    <property type="match status" value="1"/>
</dbReference>
<gene>
    <name evidence="2" type="ORF">SAMN05443547_0863</name>
</gene>
<accession>A0A1M7ZUF4</accession>
<dbReference type="Gene3D" id="3.60.21.10">
    <property type="match status" value="1"/>
</dbReference>
<dbReference type="InterPro" id="IPR050126">
    <property type="entry name" value="Ap4A_hydrolase"/>
</dbReference>
<dbReference type="RefSeq" id="WP_073581738.1">
    <property type="nucleotide sequence ID" value="NZ_CBCSEA010000002.1"/>
</dbReference>
<dbReference type="InterPro" id="IPR004843">
    <property type="entry name" value="Calcineurin-like_PHP"/>
</dbReference>
<dbReference type="GO" id="GO:0016791">
    <property type="term" value="F:phosphatase activity"/>
    <property type="evidence" value="ECO:0007669"/>
    <property type="project" value="TreeGrafter"/>
</dbReference>
<dbReference type="CDD" id="cd00144">
    <property type="entry name" value="MPP_PPP_family"/>
    <property type="match status" value="1"/>
</dbReference>
<dbReference type="PANTHER" id="PTHR42850">
    <property type="entry name" value="METALLOPHOSPHOESTERASE"/>
    <property type="match status" value="1"/>
</dbReference>
<sequence length="245" mass="28241">MNKKFVIGDIHGGLKALHQVLNQVRFDKEDTLIFLGDFVDGWSESPAVLDFLIALQSKQSCVFIRGNHDDLVLKWLTGDTADFNEDLWFQHGGKATALSYKNVAATDKAKHIHFLQSLQDYYLDEENRLFLHAGFSNIKGVKHEYFEPTFYWDRTLWEMVLCLDKTLTPEDRLYPKRLKLYKEIFIGHTPVTQIGENTPQNFANVWNVDTGAAFNGKLTMMDVASKEFWQSDALPDLYPDEKGRN</sequence>
<feature type="domain" description="Calcineurin-like phosphoesterase" evidence="1">
    <location>
        <begin position="6"/>
        <end position="209"/>
    </location>
</feature>